<dbReference type="InterPro" id="IPR032816">
    <property type="entry name" value="VTT_dom"/>
</dbReference>
<proteinExistence type="inferred from homology"/>
<evidence type="ECO:0000313" key="13">
    <source>
        <dbReference type="Proteomes" id="UP000271241"/>
    </source>
</evidence>
<evidence type="ECO:0000256" key="6">
    <source>
        <dbReference type="ARBA" id="ARBA00022692"/>
    </source>
</evidence>
<protein>
    <recommendedName>
        <fullName evidence="4">Golgi apparatus membrane protein TVP38</fullName>
    </recommendedName>
    <alternativeName>
        <fullName evidence="5">Golgi apparatus membrane protein tvp38</fullName>
    </alternativeName>
</protein>
<evidence type="ECO:0000256" key="2">
    <source>
        <dbReference type="ARBA" id="ARBA00004653"/>
    </source>
</evidence>
<dbReference type="PANTHER" id="PTHR47549">
    <property type="entry name" value="GOLGI APPARATUS MEMBRANE PROTEIN TVP38-RELATED"/>
    <property type="match status" value="1"/>
</dbReference>
<keyword evidence="13" id="KW-1185">Reference proteome</keyword>
<dbReference type="InterPro" id="IPR051076">
    <property type="entry name" value="Golgi_membrane_TVP38/TMEM64"/>
</dbReference>
<dbReference type="GO" id="GO:0000139">
    <property type="term" value="C:Golgi membrane"/>
    <property type="evidence" value="ECO:0007669"/>
    <property type="project" value="UniProtKB-SubCell"/>
</dbReference>
<feature type="transmembrane region" description="Helical" evidence="10">
    <location>
        <begin position="26"/>
        <end position="52"/>
    </location>
</feature>
<dbReference type="Proteomes" id="UP000271241">
    <property type="component" value="Unassembled WGS sequence"/>
</dbReference>
<feature type="non-terminal residue" evidence="12">
    <location>
        <position position="1"/>
    </location>
</feature>
<keyword evidence="8" id="KW-0333">Golgi apparatus</keyword>
<dbReference type="EMBL" id="KZ992441">
    <property type="protein sequence ID" value="RKP10686.1"/>
    <property type="molecule type" value="Genomic_DNA"/>
</dbReference>
<accession>A0A4P9XWL8</accession>
<feature type="transmembrane region" description="Helical" evidence="10">
    <location>
        <begin position="148"/>
        <end position="169"/>
    </location>
</feature>
<evidence type="ECO:0000256" key="8">
    <source>
        <dbReference type="ARBA" id="ARBA00023034"/>
    </source>
</evidence>
<evidence type="ECO:0000256" key="9">
    <source>
        <dbReference type="ARBA" id="ARBA00023136"/>
    </source>
</evidence>
<keyword evidence="7 10" id="KW-1133">Transmembrane helix</keyword>
<comment type="function">
    <text evidence="1">Golgi membrane protein involved in vesicular trafficking and spindle migration.</text>
</comment>
<evidence type="ECO:0000256" key="4">
    <source>
        <dbReference type="ARBA" id="ARBA00013533"/>
    </source>
</evidence>
<comment type="subcellular location">
    <subcellularLocation>
        <location evidence="2">Golgi apparatus membrane</location>
        <topology evidence="2">Multi-pass membrane protein</topology>
    </subcellularLocation>
</comment>
<dbReference type="STRING" id="78915.A0A4P9XWL8"/>
<keyword evidence="6 10" id="KW-0812">Transmembrane</keyword>
<evidence type="ECO:0000256" key="5">
    <source>
        <dbReference type="ARBA" id="ARBA00020673"/>
    </source>
</evidence>
<comment type="similarity">
    <text evidence="3">Belongs to the TVP38/TMEM64 family.</text>
</comment>
<dbReference type="GO" id="GO:0000022">
    <property type="term" value="P:mitotic spindle elongation"/>
    <property type="evidence" value="ECO:0007669"/>
    <property type="project" value="TreeGrafter"/>
</dbReference>
<evidence type="ECO:0000256" key="10">
    <source>
        <dbReference type="SAM" id="Phobius"/>
    </source>
</evidence>
<keyword evidence="9 10" id="KW-0472">Membrane</keyword>
<gene>
    <name evidence="12" type="ORF">THASP1DRAFT_6123</name>
</gene>
<dbReference type="Pfam" id="PF09335">
    <property type="entry name" value="VTT_dom"/>
    <property type="match status" value="1"/>
</dbReference>
<sequence>VVAGLIALTGFPFVPGYGTLVTFSGFVYGIPLGFTVAFSGALAGSCLSFLLCRRFARGYAQRLAASSQYLTAVLRAVERRGWKLLLLVRLAPYPYNLMNALLSMTSLSLRVFAGTTALSLLKLITHVAIGANLVSLVDAAQHPSVGKIALAAVGGLVGAGITVYLYIIAKRAVFE</sequence>
<evidence type="ECO:0000259" key="11">
    <source>
        <dbReference type="Pfam" id="PF09335"/>
    </source>
</evidence>
<dbReference type="AlphaFoldDB" id="A0A4P9XWL8"/>
<evidence type="ECO:0000256" key="1">
    <source>
        <dbReference type="ARBA" id="ARBA00002978"/>
    </source>
</evidence>
<evidence type="ECO:0000313" key="12">
    <source>
        <dbReference type="EMBL" id="RKP10686.1"/>
    </source>
</evidence>
<feature type="transmembrane region" description="Helical" evidence="10">
    <location>
        <begin position="107"/>
        <end position="128"/>
    </location>
</feature>
<dbReference type="GO" id="GO:0016192">
    <property type="term" value="P:vesicle-mediated transport"/>
    <property type="evidence" value="ECO:0007669"/>
    <property type="project" value="TreeGrafter"/>
</dbReference>
<evidence type="ECO:0000256" key="3">
    <source>
        <dbReference type="ARBA" id="ARBA00008640"/>
    </source>
</evidence>
<dbReference type="OrthoDB" id="166803at2759"/>
<feature type="domain" description="VTT" evidence="11">
    <location>
        <begin position="18"/>
        <end position="131"/>
    </location>
</feature>
<evidence type="ECO:0000256" key="7">
    <source>
        <dbReference type="ARBA" id="ARBA00022989"/>
    </source>
</evidence>
<reference evidence="13" key="1">
    <citation type="journal article" date="2018" name="Nat. Microbiol.">
        <title>Leveraging single-cell genomics to expand the fungal tree of life.</title>
        <authorList>
            <person name="Ahrendt S.R."/>
            <person name="Quandt C.A."/>
            <person name="Ciobanu D."/>
            <person name="Clum A."/>
            <person name="Salamov A."/>
            <person name="Andreopoulos B."/>
            <person name="Cheng J.F."/>
            <person name="Woyke T."/>
            <person name="Pelin A."/>
            <person name="Henrissat B."/>
            <person name="Reynolds N.K."/>
            <person name="Benny G.L."/>
            <person name="Smith M.E."/>
            <person name="James T.Y."/>
            <person name="Grigoriev I.V."/>
        </authorList>
    </citation>
    <scope>NUCLEOTIDE SEQUENCE [LARGE SCALE GENOMIC DNA]</scope>
    <source>
        <strain evidence="13">RSA 1356</strain>
    </source>
</reference>
<feature type="non-terminal residue" evidence="12">
    <location>
        <position position="175"/>
    </location>
</feature>
<organism evidence="12 13">
    <name type="scientific">Thamnocephalis sphaerospora</name>
    <dbReference type="NCBI Taxonomy" id="78915"/>
    <lineage>
        <taxon>Eukaryota</taxon>
        <taxon>Fungi</taxon>
        <taxon>Fungi incertae sedis</taxon>
        <taxon>Zoopagomycota</taxon>
        <taxon>Zoopagomycotina</taxon>
        <taxon>Zoopagomycetes</taxon>
        <taxon>Zoopagales</taxon>
        <taxon>Sigmoideomycetaceae</taxon>
        <taxon>Thamnocephalis</taxon>
    </lineage>
</organism>
<name>A0A4P9XWL8_9FUNG</name>
<dbReference type="PANTHER" id="PTHR47549:SF3">
    <property type="entry name" value="GOLGI APPARATUS MEMBRANE PROTEIN TVP38"/>
    <property type="match status" value="1"/>
</dbReference>